<dbReference type="Pfam" id="PF04615">
    <property type="entry name" value="Utp14"/>
    <property type="match status" value="1"/>
</dbReference>
<feature type="compositionally biased region" description="Basic residues" evidence="4">
    <location>
        <begin position="132"/>
        <end position="147"/>
    </location>
</feature>
<feature type="compositionally biased region" description="Basic residues" evidence="4">
    <location>
        <begin position="13"/>
        <end position="22"/>
    </location>
</feature>
<dbReference type="PANTHER" id="PTHR14150:SF12">
    <property type="entry name" value="U3 SMALL NUCLEOLAR RNA-ASSOCIATED PROTEIN 14 HOMOLOG A"/>
    <property type="match status" value="1"/>
</dbReference>
<gene>
    <name evidence="5" type="ORF">VKT23_006820</name>
</gene>
<organism evidence="5 6">
    <name type="scientific">Marasmiellus scandens</name>
    <dbReference type="NCBI Taxonomy" id="2682957"/>
    <lineage>
        <taxon>Eukaryota</taxon>
        <taxon>Fungi</taxon>
        <taxon>Dikarya</taxon>
        <taxon>Basidiomycota</taxon>
        <taxon>Agaricomycotina</taxon>
        <taxon>Agaricomycetes</taxon>
        <taxon>Agaricomycetidae</taxon>
        <taxon>Agaricales</taxon>
        <taxon>Marasmiineae</taxon>
        <taxon>Omphalotaceae</taxon>
        <taxon>Marasmiellus</taxon>
    </lineage>
</organism>
<keyword evidence="2" id="KW-0597">Phosphoprotein</keyword>
<evidence type="ECO:0000313" key="5">
    <source>
        <dbReference type="EMBL" id="KAK7463471.1"/>
    </source>
</evidence>
<proteinExistence type="predicted"/>
<evidence type="ECO:0000256" key="4">
    <source>
        <dbReference type="SAM" id="MobiDB-lite"/>
    </source>
</evidence>
<feature type="compositionally biased region" description="Acidic residues" evidence="4">
    <location>
        <begin position="155"/>
        <end position="192"/>
    </location>
</feature>
<reference evidence="5 6" key="1">
    <citation type="submission" date="2024-01" db="EMBL/GenBank/DDBJ databases">
        <title>A draft genome for the cacao thread blight pathogen Marasmiellus scandens.</title>
        <authorList>
            <person name="Baruah I.K."/>
            <person name="Leung J."/>
            <person name="Bukari Y."/>
            <person name="Amoako-Attah I."/>
            <person name="Meinhardt L.W."/>
            <person name="Bailey B.A."/>
            <person name="Cohen S.P."/>
        </authorList>
    </citation>
    <scope>NUCLEOTIDE SEQUENCE [LARGE SCALE GENOMIC DNA]</scope>
    <source>
        <strain evidence="5 6">GH-19</strain>
    </source>
</reference>
<feature type="compositionally biased region" description="Acidic residues" evidence="4">
    <location>
        <begin position="242"/>
        <end position="251"/>
    </location>
</feature>
<comment type="subcellular location">
    <subcellularLocation>
        <location evidence="1">Nucleus</location>
        <location evidence="1">Nucleolus</location>
    </subcellularLocation>
</comment>
<evidence type="ECO:0000313" key="6">
    <source>
        <dbReference type="Proteomes" id="UP001498398"/>
    </source>
</evidence>
<feature type="compositionally biased region" description="Basic and acidic residues" evidence="4">
    <location>
        <begin position="307"/>
        <end position="320"/>
    </location>
</feature>
<protein>
    <submittedName>
        <fullName evidence="5">Uncharacterized protein</fullName>
    </submittedName>
</protein>
<dbReference type="EMBL" id="JBANRG010000009">
    <property type="protein sequence ID" value="KAK7463471.1"/>
    <property type="molecule type" value="Genomic_DNA"/>
</dbReference>
<keyword evidence="3" id="KW-0539">Nucleus</keyword>
<feature type="compositionally biased region" description="Polar residues" evidence="4">
    <location>
        <begin position="1"/>
        <end position="12"/>
    </location>
</feature>
<feature type="compositionally biased region" description="Acidic residues" evidence="4">
    <location>
        <begin position="97"/>
        <end position="124"/>
    </location>
</feature>
<feature type="region of interest" description="Disordered" evidence="4">
    <location>
        <begin position="94"/>
        <end position="375"/>
    </location>
</feature>
<feature type="compositionally biased region" description="Polar residues" evidence="4">
    <location>
        <begin position="272"/>
        <end position="282"/>
    </location>
</feature>
<dbReference type="InterPro" id="IPR006709">
    <property type="entry name" value="SSU_processome_Utp14"/>
</dbReference>
<dbReference type="PANTHER" id="PTHR14150">
    <property type="entry name" value="U3 SMALL NUCLEOLAR RNA-ASSOCIATED PROTEIN 14"/>
    <property type="match status" value="1"/>
</dbReference>
<accession>A0ABR1JLJ8</accession>
<evidence type="ECO:0000256" key="1">
    <source>
        <dbReference type="ARBA" id="ARBA00004604"/>
    </source>
</evidence>
<evidence type="ECO:0000256" key="2">
    <source>
        <dbReference type="ARBA" id="ARBA00022553"/>
    </source>
</evidence>
<comment type="caution">
    <text evidence="5">The sequence shown here is derived from an EMBL/GenBank/DDBJ whole genome shotgun (WGS) entry which is preliminary data.</text>
</comment>
<name>A0ABR1JLJ8_9AGAR</name>
<dbReference type="Proteomes" id="UP001498398">
    <property type="component" value="Unassembled WGS sequence"/>
</dbReference>
<keyword evidence="6" id="KW-1185">Reference proteome</keyword>
<feature type="region of interest" description="Disordered" evidence="4">
    <location>
        <begin position="1"/>
        <end position="45"/>
    </location>
</feature>
<sequence length="442" mass="48891">MARNSSRPPTASNHKKSTKAVKKFNASGYAKRHAQKAARAEARSDDVYEFAQEKSRRAKIGLDLDKEEILDAGGPSLGSDDGDDIEDFRMKARLIGENDEDERIASEDDEEIDSDAAFEEEDEDRYAGFFSGRKKKTSTKKKAKKQPSVRFADVDLNEDEDMEEDAQQEDEGEVDSDEEEGEESGADDEFFDVLDILDGRAEPPSFSNDEKEDSNVSKPKTTPKATEPSSPNSDDNDSKSEGDDESDEDDQISISLSDAEEEAVGALDDLQTFISSLDPSSGSKRKAMTGEDDRDAPTQPKKRRIIKERTEAGAESEFRTKSAGLTLTDLLAPLGDSSSDTMPLEKSVKALQPSAGEPSKKRPQTLSAPLPQRAQERLDREAAYEQTKEEVGKWNATMKRIQEAEHLSFPLQAQPQGKVSNLELAAKFKASPRYFLPNLLVY</sequence>
<evidence type="ECO:0000256" key="3">
    <source>
        <dbReference type="ARBA" id="ARBA00023242"/>
    </source>
</evidence>